<keyword evidence="2" id="KW-1185">Reference proteome</keyword>
<proteinExistence type="predicted"/>
<accession>A0A4V2RT61</accession>
<evidence type="ECO:0000313" key="1">
    <source>
        <dbReference type="EMBL" id="TCN90694.1"/>
    </source>
</evidence>
<dbReference type="OrthoDB" id="1264820at2"/>
<protein>
    <submittedName>
        <fullName evidence="1">Uncharacterized protein</fullName>
    </submittedName>
</protein>
<organism evidence="1 2">
    <name type="scientific">Shewanella fodinae</name>
    <dbReference type="NCBI Taxonomy" id="552357"/>
    <lineage>
        <taxon>Bacteria</taxon>
        <taxon>Pseudomonadati</taxon>
        <taxon>Pseudomonadota</taxon>
        <taxon>Gammaproteobacteria</taxon>
        <taxon>Alteromonadales</taxon>
        <taxon>Shewanellaceae</taxon>
        <taxon>Shewanella</taxon>
    </lineage>
</organism>
<name>A0A4V2RT61_9GAMM</name>
<comment type="caution">
    <text evidence="1">The sequence shown here is derived from an EMBL/GenBank/DDBJ whole genome shotgun (WGS) entry which is preliminary data.</text>
</comment>
<dbReference type="Proteomes" id="UP000294832">
    <property type="component" value="Unassembled WGS sequence"/>
</dbReference>
<sequence length="114" mass="13067">MSIAACECMQPTLWDCERKGIFLGVDMTNSRYGDVWFYQCPICAQNWLFYRVEYPSFTGSGRWFRTIIPTENSEHIKPEQAEALMNASSYRVVGGSFYQSPGIIITAKTELPFD</sequence>
<dbReference type="RefSeq" id="WP_133037427.1">
    <property type="nucleotide sequence ID" value="NZ_SLWF01000001.1"/>
</dbReference>
<dbReference type="AlphaFoldDB" id="A0A4V2RT61"/>
<evidence type="ECO:0000313" key="2">
    <source>
        <dbReference type="Proteomes" id="UP000294832"/>
    </source>
</evidence>
<dbReference type="EMBL" id="SLWF01000001">
    <property type="protein sequence ID" value="TCN90694.1"/>
    <property type="molecule type" value="Genomic_DNA"/>
</dbReference>
<reference evidence="1 2" key="1">
    <citation type="submission" date="2019-03" db="EMBL/GenBank/DDBJ databases">
        <title>Freshwater and sediment microbial communities from various areas in North America, analyzing microbe dynamics in response to fracking.</title>
        <authorList>
            <person name="Lamendella R."/>
        </authorList>
    </citation>
    <scope>NUCLEOTIDE SEQUENCE [LARGE SCALE GENOMIC DNA]</scope>
    <source>
        <strain evidence="1 2">74A</strain>
    </source>
</reference>
<gene>
    <name evidence="1" type="ORF">EDC91_101164</name>
</gene>